<reference evidence="5 6" key="1">
    <citation type="journal article" date="2015" name="Stand. Genomic Sci.">
        <title>Genomic Encyclopedia of Bacterial and Archaeal Type Strains, Phase III: the genomes of soil and plant-associated and newly described type strains.</title>
        <authorList>
            <person name="Whitman W.B."/>
            <person name="Woyke T."/>
            <person name="Klenk H.P."/>
            <person name="Zhou Y."/>
            <person name="Lilburn T.G."/>
            <person name="Beck B.J."/>
            <person name="De Vos P."/>
            <person name="Vandamme P."/>
            <person name="Eisen J.A."/>
            <person name="Garrity G."/>
            <person name="Hugenholtz P."/>
            <person name="Kyrpides N.C."/>
        </authorList>
    </citation>
    <scope>NUCLEOTIDE SEQUENCE [LARGE SCALE GENOMIC DNA]</scope>
    <source>
        <strain evidence="5 6">AC4r</strain>
    </source>
</reference>
<evidence type="ECO:0000256" key="1">
    <source>
        <dbReference type="ARBA" id="ARBA00023295"/>
    </source>
</evidence>
<feature type="domain" description="Fibronectin type-III" evidence="4">
    <location>
        <begin position="352"/>
        <end position="444"/>
    </location>
</feature>
<feature type="domain" description="Fibronectin type-III" evidence="4">
    <location>
        <begin position="450"/>
        <end position="539"/>
    </location>
</feature>
<dbReference type="Gene3D" id="2.60.40.10">
    <property type="entry name" value="Immunoglobulins"/>
    <property type="match status" value="5"/>
</dbReference>
<proteinExistence type="predicted"/>
<accession>A0A4Q7TKP7</accession>
<dbReference type="PROSITE" id="PS50853">
    <property type="entry name" value="FN3"/>
    <property type="match status" value="2"/>
</dbReference>
<dbReference type="InterPro" id="IPR034641">
    <property type="entry name" value="RGL11"/>
</dbReference>
<dbReference type="Pfam" id="PF21348">
    <property type="entry name" value="RGL11_C"/>
    <property type="match status" value="1"/>
</dbReference>
<dbReference type="CDD" id="cd00063">
    <property type="entry name" value="FN3"/>
    <property type="match status" value="1"/>
</dbReference>
<name>A0A4Q7TKP7_9MICO</name>
<sequence>MDSPVSRPPRGTALRARFRRTAGLATAVVVAASLAIAAPASATDPELPTIRLDAGPSNQAVAPGFQPLDRTMAYTAERGYGFVTTSGLDDRNRGVQPGELGAMTGDFVISGAPFEVRIDLPDGSYDLRTWSGDTIASSNTSFAIDGVDLGGGQVSSGLVAEVNRGSIVAEGGHVIVRISGNSIRLNGLEFAPTAPPVEDDGEFGGLLLDAGPVGAPVAPGWTALDRSMTYSAERGFGFANVSGLNDRLRGAEPGELGDMIRDFIISGAAFELLVDVPNGTYDVRTWSGDTIASSQTTFAFEGQQSSNGNAASGFVTEVDHGSVTVTDGQLNVLIGGNSSRFNGISIIPTLLAPTGLAVTSIDLSTDPSSVTLGWDAADDVTYRVLRTGEGDARATVLGETAEPSFTDSTARLGRDYRYAVVALSEDGRQSVPSEELLVGLIDPDTDAPAAPSGLAVTDIDKNLVELSWAPVEGARYYLVQRAPRADAPFLTIGESASASYSDTDILTTLSFFYRVIAVNEGGSSEASAVLQSEAATVLQRQTEYLDRSPAALPVDEGVLVSWRLLGTDDPDLGFHVYRDGVKITDAPITDSTNLLDPDGAADSTYLVTSIRGDREVTETDAFGVWDETYFPIPLNKPEGGTVPGGQQFTYSAGDATVADLTGDGKYEFILMWAPSNERDNSQSGYTGNVLIDAYTMEGEQLWRIDMGRNIRAGAHYTMLQAFDYDGDGKAELVLKTADATVDGQGVVIGNPDADFRNSGGYILSGPEFLTLFDGETGGALHTIDYTPPRGNVGSWGDTYGNRVDRFLAGTAYLDGETPSVIFSRGYYTRTVLAAYDVVDKQLVERWVIDSDTTPGAAALYGQGNHQLSIADVDGDGRDEIIFGQATVNHDGTLLYSTGLGHGDALHVGNLIPDREGLEVFGAHESMGESGNRGATMRDAATGEIIWAIPATRDTGRAAAADIDPRFPGAEGWAIGGDGSFNTTVGQLRASDGSLISNTIPAANFVAWWTGDTLREIVDHDWDAASRTGVPVISKWNWETEQVDEVFRAEGTFANNGTKGTPVIQADLFGDWREEIVWRDEDSTELRIYATPYVTDTRIHTLMHDSQYRLAVAWQNVSYNQPPHPSFFIGHDMERPAMPPVAIVGGPTAEADESAPVITGVQDALLAESATLDLDVVATDPESGVRTVEVTFDGERVAADASIALDGLVGERELVVTAVNNQGLTSTVSATITVFADEGATVAPARGNLSTTSGWDYGLADGHFAVMMNLWWGENGSVYRLYQDGELIDQQLLTPNSPNAQLASTRISGLPNGRYVFTGELINAAGVTATTSVTVVVRDAAPGVPVVSHTNHNGKASTYTVTTNLWWGTNATSYRLLENGDVVDEQELVAQTPLAQSVSFVAEDRAPGTYTYVAEFVNAAGVTESRPVTVRVR</sequence>
<dbReference type="CDD" id="cd10318">
    <property type="entry name" value="RGL11"/>
    <property type="match status" value="1"/>
</dbReference>
<dbReference type="SUPFAM" id="SSF69318">
    <property type="entry name" value="Integrin alpha N-terminal domain"/>
    <property type="match status" value="1"/>
</dbReference>
<dbReference type="SUPFAM" id="SSF49785">
    <property type="entry name" value="Galactose-binding domain-like"/>
    <property type="match status" value="2"/>
</dbReference>
<dbReference type="PANTHER" id="PTHR43118:SF1">
    <property type="entry name" value="RHAMNOGALACTURONAN LYASE (EUROFUNG)"/>
    <property type="match status" value="1"/>
</dbReference>
<dbReference type="SUPFAM" id="SSF49265">
    <property type="entry name" value="Fibronectin type III"/>
    <property type="match status" value="1"/>
</dbReference>
<dbReference type="Pfam" id="PF18370">
    <property type="entry name" value="RGI_lyase"/>
    <property type="match status" value="1"/>
</dbReference>
<gene>
    <name evidence="5" type="ORF">EV140_1244</name>
</gene>
<evidence type="ECO:0000313" key="6">
    <source>
        <dbReference type="Proteomes" id="UP000292408"/>
    </source>
</evidence>
<dbReference type="Proteomes" id="UP000292408">
    <property type="component" value="Unassembled WGS sequence"/>
</dbReference>
<keyword evidence="1" id="KW-0378">Hydrolase</keyword>
<dbReference type="InterPro" id="IPR008979">
    <property type="entry name" value="Galactose-bd-like_sf"/>
</dbReference>
<keyword evidence="3" id="KW-0732">Signal</keyword>
<dbReference type="InterPro" id="IPR049033">
    <property type="entry name" value="AGA-YXIM_GBD"/>
</dbReference>
<evidence type="ECO:0000256" key="3">
    <source>
        <dbReference type="SAM" id="SignalP"/>
    </source>
</evidence>
<dbReference type="InterPro" id="IPR028994">
    <property type="entry name" value="Integrin_alpha_N"/>
</dbReference>
<dbReference type="InterPro" id="IPR049366">
    <property type="entry name" value="RGL11_C"/>
</dbReference>
<dbReference type="RefSeq" id="WP_130282143.1">
    <property type="nucleotide sequence ID" value="NZ_SGXT01000014.1"/>
</dbReference>
<dbReference type="GO" id="GO:0016798">
    <property type="term" value="F:hydrolase activity, acting on glycosyl bonds"/>
    <property type="evidence" value="ECO:0007669"/>
    <property type="project" value="UniProtKB-KW"/>
</dbReference>
<keyword evidence="6" id="KW-1185">Reference proteome</keyword>
<dbReference type="InterPro" id="IPR013783">
    <property type="entry name" value="Ig-like_fold"/>
</dbReference>
<dbReference type="PANTHER" id="PTHR43118">
    <property type="entry name" value="RHAMNOGALACTURONAN LYASE (EUROFUNG)"/>
    <property type="match status" value="1"/>
</dbReference>
<feature type="signal peptide" evidence="3">
    <location>
        <begin position="1"/>
        <end position="42"/>
    </location>
</feature>
<keyword evidence="2" id="KW-0119">Carbohydrate metabolism</keyword>
<feature type="chain" id="PRO_5020680332" evidence="3">
    <location>
        <begin position="43"/>
        <end position="1432"/>
    </location>
</feature>
<dbReference type="EMBL" id="SGXT01000014">
    <property type="protein sequence ID" value="RZT60727.1"/>
    <property type="molecule type" value="Genomic_DNA"/>
</dbReference>
<protein>
    <submittedName>
        <fullName evidence="5">Fibronectin type 3 domain-containing protein</fullName>
    </submittedName>
</protein>
<comment type="caution">
    <text evidence="5">The sequence shown here is derived from an EMBL/GenBank/DDBJ whole genome shotgun (WGS) entry which is preliminary data.</text>
</comment>
<keyword evidence="1" id="KW-0326">Glycosidase</keyword>
<dbReference type="SUPFAM" id="SSF81296">
    <property type="entry name" value="E set domains"/>
    <property type="match status" value="2"/>
</dbReference>
<organism evidence="5 6">
    <name type="scientific">Microcella alkaliphila</name>
    <dbReference type="NCBI Taxonomy" id="279828"/>
    <lineage>
        <taxon>Bacteria</taxon>
        <taxon>Bacillati</taxon>
        <taxon>Actinomycetota</taxon>
        <taxon>Actinomycetes</taxon>
        <taxon>Micrococcales</taxon>
        <taxon>Microbacteriaceae</taxon>
        <taxon>Microcella</taxon>
    </lineage>
</organism>
<dbReference type="Pfam" id="PF21254">
    <property type="entry name" value="AGA-YXIM_GBD"/>
    <property type="match status" value="1"/>
</dbReference>
<evidence type="ECO:0000256" key="2">
    <source>
        <dbReference type="ARBA" id="ARBA00023326"/>
    </source>
</evidence>
<dbReference type="InterPro" id="IPR041624">
    <property type="entry name" value="RGI_lyase"/>
</dbReference>
<dbReference type="SMART" id="SM00060">
    <property type="entry name" value="FN3"/>
    <property type="match status" value="2"/>
</dbReference>
<evidence type="ECO:0000259" key="4">
    <source>
        <dbReference type="PROSITE" id="PS50853"/>
    </source>
</evidence>
<dbReference type="GO" id="GO:0000272">
    <property type="term" value="P:polysaccharide catabolic process"/>
    <property type="evidence" value="ECO:0007669"/>
    <property type="project" value="UniProtKB-KW"/>
</dbReference>
<dbReference type="Gene3D" id="2.60.120.430">
    <property type="entry name" value="Galactose-binding lectin"/>
    <property type="match status" value="2"/>
</dbReference>
<dbReference type="InterPro" id="IPR003961">
    <property type="entry name" value="FN3_dom"/>
</dbReference>
<dbReference type="InterPro" id="IPR014756">
    <property type="entry name" value="Ig_E-set"/>
</dbReference>
<evidence type="ECO:0000313" key="5">
    <source>
        <dbReference type="EMBL" id="RZT60727.1"/>
    </source>
</evidence>
<dbReference type="InterPro" id="IPR036116">
    <property type="entry name" value="FN3_sf"/>
</dbReference>
<keyword evidence="2" id="KW-0624">Polysaccharide degradation</keyword>